<dbReference type="InterPro" id="IPR052908">
    <property type="entry name" value="AP-4-A_phosphorylase"/>
</dbReference>
<dbReference type="InterPro" id="IPR036265">
    <property type="entry name" value="HIT-like_sf"/>
</dbReference>
<keyword evidence="4" id="KW-1185">Reference proteome</keyword>
<dbReference type="RefSeq" id="WP_245931143.1">
    <property type="nucleotide sequence ID" value="NZ_CP154825.1"/>
</dbReference>
<gene>
    <name evidence="3" type="ORF">CLV40_10393</name>
</gene>
<evidence type="ECO:0000256" key="1">
    <source>
        <dbReference type="PROSITE-ProRule" id="PRU00464"/>
    </source>
</evidence>
<dbReference type="AlphaFoldDB" id="A0A2S6GWB5"/>
<dbReference type="Proteomes" id="UP000239203">
    <property type="component" value="Unassembled WGS sequence"/>
</dbReference>
<comment type="caution">
    <text evidence="3">The sequence shown here is derived from an EMBL/GenBank/DDBJ whole genome shotgun (WGS) entry which is preliminary data.</text>
</comment>
<dbReference type="PROSITE" id="PS51084">
    <property type="entry name" value="HIT_2"/>
    <property type="match status" value="1"/>
</dbReference>
<dbReference type="PANTHER" id="PTHR42997:SF1">
    <property type="entry name" value="AP-4-A PHOSPHORYLASE"/>
    <property type="match status" value="1"/>
</dbReference>
<evidence type="ECO:0000313" key="3">
    <source>
        <dbReference type="EMBL" id="PPK69486.1"/>
    </source>
</evidence>
<dbReference type="Pfam" id="PF01230">
    <property type="entry name" value="HIT"/>
    <property type="match status" value="1"/>
</dbReference>
<reference evidence="3 4" key="1">
    <citation type="submission" date="2018-02" db="EMBL/GenBank/DDBJ databases">
        <title>Genomic Encyclopedia of Archaeal and Bacterial Type Strains, Phase II (KMG-II): from individual species to whole genera.</title>
        <authorList>
            <person name="Goeker M."/>
        </authorList>
    </citation>
    <scope>NUCLEOTIDE SEQUENCE [LARGE SCALE GENOMIC DNA]</scope>
    <source>
        <strain evidence="3 4">YU 961-1</strain>
    </source>
</reference>
<keyword evidence="3" id="KW-0378">Hydrolase</keyword>
<protein>
    <submittedName>
        <fullName evidence="3">Diadenosine tetraphosphate (Ap4A) HIT family hydrolase</fullName>
    </submittedName>
</protein>
<feature type="short sequence motif" description="Histidine triad motif" evidence="1">
    <location>
        <begin position="110"/>
        <end position="114"/>
    </location>
</feature>
<dbReference type="InterPro" id="IPR011146">
    <property type="entry name" value="HIT-like"/>
</dbReference>
<dbReference type="PANTHER" id="PTHR42997">
    <property type="entry name" value="HIT FAMILY HYDROLASE"/>
    <property type="match status" value="1"/>
</dbReference>
<dbReference type="GO" id="GO:0016787">
    <property type="term" value="F:hydrolase activity"/>
    <property type="evidence" value="ECO:0007669"/>
    <property type="project" value="UniProtKB-KW"/>
</dbReference>
<dbReference type="Gene3D" id="3.30.428.10">
    <property type="entry name" value="HIT-like"/>
    <property type="match status" value="1"/>
</dbReference>
<proteinExistence type="predicted"/>
<name>A0A2S6GWB5_9PSEU</name>
<dbReference type="SUPFAM" id="SSF54197">
    <property type="entry name" value="HIT-like"/>
    <property type="match status" value="1"/>
</dbReference>
<evidence type="ECO:0000259" key="2">
    <source>
        <dbReference type="PROSITE" id="PS51084"/>
    </source>
</evidence>
<dbReference type="EMBL" id="PTIX01000003">
    <property type="protein sequence ID" value="PPK69486.1"/>
    <property type="molecule type" value="Genomic_DNA"/>
</dbReference>
<organism evidence="3 4">
    <name type="scientific">Actinokineospora auranticolor</name>
    <dbReference type="NCBI Taxonomy" id="155976"/>
    <lineage>
        <taxon>Bacteria</taxon>
        <taxon>Bacillati</taxon>
        <taxon>Actinomycetota</taxon>
        <taxon>Actinomycetes</taxon>
        <taxon>Pseudonocardiales</taxon>
        <taxon>Pseudonocardiaceae</taxon>
        <taxon>Actinokineospora</taxon>
    </lineage>
</organism>
<evidence type="ECO:0000313" key="4">
    <source>
        <dbReference type="Proteomes" id="UP000239203"/>
    </source>
</evidence>
<feature type="domain" description="HIT" evidence="2">
    <location>
        <begin position="19"/>
        <end position="125"/>
    </location>
</feature>
<sequence>MTQLPTMGGAPADTELTCLFCRFRDEGANRLLDESDHFYARYDNFPATAGHVEIVPKRHVESFFDLRPGEIEDAYALMRRVKERISREHNPLGYTIGVNDGRAAGRTIDHLHIHLIPRYLGDVAEPAGGIRRIFPESDQQSWRTRA</sequence>
<accession>A0A2S6GWB5</accession>